<feature type="transmembrane region" description="Helical" evidence="16">
    <location>
        <begin position="322"/>
        <end position="342"/>
    </location>
</feature>
<dbReference type="PANTHER" id="PTHR24092">
    <property type="entry name" value="PROBABLE PHOSPHOLIPID-TRANSPORTING ATPASE"/>
    <property type="match status" value="1"/>
</dbReference>
<evidence type="ECO:0000256" key="16">
    <source>
        <dbReference type="SAM" id="Phobius"/>
    </source>
</evidence>
<dbReference type="SUPFAM" id="SSF56784">
    <property type="entry name" value="HAD-like"/>
    <property type="match status" value="1"/>
</dbReference>
<dbReference type="GO" id="GO:0006897">
    <property type="term" value="P:endocytosis"/>
    <property type="evidence" value="ECO:0007669"/>
    <property type="project" value="TreeGrafter"/>
</dbReference>
<proteinExistence type="inferred from homology"/>
<accession>A0A7R9EGX1</accession>
<keyword evidence="9" id="KW-0067">ATP-binding</keyword>
<keyword evidence="11" id="KW-1278">Translocase</keyword>
<evidence type="ECO:0000256" key="13">
    <source>
        <dbReference type="ARBA" id="ARBA00023055"/>
    </source>
</evidence>
<keyword evidence="12 16" id="KW-1133">Transmembrane helix</keyword>
<evidence type="ECO:0000256" key="5">
    <source>
        <dbReference type="ARBA" id="ARBA00022448"/>
    </source>
</evidence>
<keyword evidence="13" id="KW-0445">Lipid transport</keyword>
<dbReference type="Gene3D" id="3.40.1110.10">
    <property type="entry name" value="Calcium-transporting ATPase, cytoplasmic domain N"/>
    <property type="match status" value="1"/>
</dbReference>
<dbReference type="InterPro" id="IPR001757">
    <property type="entry name" value="P_typ_ATPase"/>
</dbReference>
<dbReference type="GO" id="GO:0046872">
    <property type="term" value="F:metal ion binding"/>
    <property type="evidence" value="ECO:0007669"/>
    <property type="project" value="UniProtKB-KW"/>
</dbReference>
<dbReference type="InterPro" id="IPR036412">
    <property type="entry name" value="HAD-like_sf"/>
</dbReference>
<comment type="catalytic activity">
    <reaction evidence="15">
        <text>ATP + H2O + phospholipidSide 1 = ADP + phosphate + phospholipidSide 2.</text>
        <dbReference type="EC" id="7.6.2.1"/>
    </reaction>
</comment>
<evidence type="ECO:0000256" key="6">
    <source>
        <dbReference type="ARBA" id="ARBA00022692"/>
    </source>
</evidence>
<evidence type="ECO:0000256" key="10">
    <source>
        <dbReference type="ARBA" id="ARBA00022842"/>
    </source>
</evidence>
<dbReference type="GO" id="GO:0140326">
    <property type="term" value="F:ATPase-coupled intramembrane lipid transporter activity"/>
    <property type="evidence" value="ECO:0007669"/>
    <property type="project" value="UniProtKB-EC"/>
</dbReference>
<dbReference type="FunFam" id="3.40.50.1000:FF:000009">
    <property type="entry name" value="Phospholipid-transporting ATPase"/>
    <property type="match status" value="1"/>
</dbReference>
<feature type="transmembrane region" description="Helical" evidence="16">
    <location>
        <begin position="400"/>
        <end position="420"/>
    </location>
</feature>
<comment type="similarity">
    <text evidence="3">Belongs to the cation transport ATPase (P-type) (TC 3.A.3) family. Type IV subfamily.</text>
</comment>
<dbReference type="InterPro" id="IPR032630">
    <property type="entry name" value="P_typ_ATPase_c"/>
</dbReference>
<dbReference type="InterPro" id="IPR023214">
    <property type="entry name" value="HAD_sf"/>
</dbReference>
<comment type="cofactor">
    <cofactor evidence="1">
        <name>Mg(2+)</name>
        <dbReference type="ChEBI" id="CHEBI:18420"/>
    </cofactor>
</comment>
<feature type="transmembrane region" description="Helical" evidence="16">
    <location>
        <begin position="348"/>
        <end position="370"/>
    </location>
</feature>
<dbReference type="InterPro" id="IPR023298">
    <property type="entry name" value="ATPase_P-typ_TM_dom_sf"/>
</dbReference>
<keyword evidence="6 16" id="KW-0812">Transmembrane</keyword>
<keyword evidence="7" id="KW-0479">Metal-binding</keyword>
<dbReference type="GO" id="GO:0005768">
    <property type="term" value="C:endosome"/>
    <property type="evidence" value="ECO:0007669"/>
    <property type="project" value="TreeGrafter"/>
</dbReference>
<dbReference type="EC" id="7.6.2.1" evidence="4"/>
<evidence type="ECO:0000256" key="9">
    <source>
        <dbReference type="ARBA" id="ARBA00022840"/>
    </source>
</evidence>
<evidence type="ECO:0000256" key="1">
    <source>
        <dbReference type="ARBA" id="ARBA00001946"/>
    </source>
</evidence>
<keyword evidence="10" id="KW-0460">Magnesium</keyword>
<dbReference type="GO" id="GO:0005524">
    <property type="term" value="F:ATP binding"/>
    <property type="evidence" value="ECO:0007669"/>
    <property type="project" value="UniProtKB-KW"/>
</dbReference>
<feature type="transmembrane region" description="Helical" evidence="16">
    <location>
        <begin position="488"/>
        <end position="506"/>
    </location>
</feature>
<feature type="transmembrane region" description="Helical" evidence="16">
    <location>
        <begin position="454"/>
        <end position="473"/>
    </location>
</feature>
<dbReference type="EMBL" id="OB796772">
    <property type="protein sequence ID" value="CAD7433777.1"/>
    <property type="molecule type" value="Genomic_DNA"/>
</dbReference>
<dbReference type="GO" id="GO:0005802">
    <property type="term" value="C:trans-Golgi network"/>
    <property type="evidence" value="ECO:0007669"/>
    <property type="project" value="TreeGrafter"/>
</dbReference>
<evidence type="ECO:0000256" key="2">
    <source>
        <dbReference type="ARBA" id="ARBA00004127"/>
    </source>
</evidence>
<feature type="transmembrane region" description="Helical" evidence="16">
    <location>
        <begin position="426"/>
        <end position="447"/>
    </location>
</feature>
<gene>
    <name evidence="18" type="ORF">TMSB3V08_LOCUS10444</name>
</gene>
<evidence type="ECO:0000256" key="8">
    <source>
        <dbReference type="ARBA" id="ARBA00022741"/>
    </source>
</evidence>
<organism evidence="18">
    <name type="scientific">Timema monikensis</name>
    <dbReference type="NCBI Taxonomy" id="170555"/>
    <lineage>
        <taxon>Eukaryota</taxon>
        <taxon>Metazoa</taxon>
        <taxon>Ecdysozoa</taxon>
        <taxon>Arthropoda</taxon>
        <taxon>Hexapoda</taxon>
        <taxon>Insecta</taxon>
        <taxon>Pterygota</taxon>
        <taxon>Neoptera</taxon>
        <taxon>Polyneoptera</taxon>
        <taxon>Phasmatodea</taxon>
        <taxon>Timematodea</taxon>
        <taxon>Timematoidea</taxon>
        <taxon>Timematidae</taxon>
        <taxon>Timema</taxon>
    </lineage>
</organism>
<evidence type="ECO:0000256" key="4">
    <source>
        <dbReference type="ARBA" id="ARBA00012189"/>
    </source>
</evidence>
<dbReference type="GO" id="GO:0005886">
    <property type="term" value="C:plasma membrane"/>
    <property type="evidence" value="ECO:0007669"/>
    <property type="project" value="TreeGrafter"/>
</dbReference>
<dbReference type="GO" id="GO:0045332">
    <property type="term" value="P:phospholipid translocation"/>
    <property type="evidence" value="ECO:0007669"/>
    <property type="project" value="TreeGrafter"/>
</dbReference>
<evidence type="ECO:0000256" key="14">
    <source>
        <dbReference type="ARBA" id="ARBA00023136"/>
    </source>
</evidence>
<evidence type="ECO:0000256" key="15">
    <source>
        <dbReference type="ARBA" id="ARBA00034036"/>
    </source>
</evidence>
<dbReference type="SUPFAM" id="SSF81665">
    <property type="entry name" value="Calcium ATPase, transmembrane domain M"/>
    <property type="match status" value="1"/>
</dbReference>
<dbReference type="InterPro" id="IPR023299">
    <property type="entry name" value="ATPase_P-typ_cyto_dom_N"/>
</dbReference>
<evidence type="ECO:0000259" key="17">
    <source>
        <dbReference type="Pfam" id="PF16212"/>
    </source>
</evidence>
<comment type="subcellular location">
    <subcellularLocation>
        <location evidence="2">Endomembrane system</location>
        <topology evidence="2">Multi-pass membrane protein</topology>
    </subcellularLocation>
</comment>
<evidence type="ECO:0000256" key="11">
    <source>
        <dbReference type="ARBA" id="ARBA00022967"/>
    </source>
</evidence>
<dbReference type="Gene3D" id="3.40.50.1000">
    <property type="entry name" value="HAD superfamily/HAD-like"/>
    <property type="match status" value="1"/>
</dbReference>
<sequence>MCLQEDQSGDIIFYLKGADVVMSGIVQYNDWLEEECGNMAREGLRTLVVAKKSLTEEQYLEFETRYNAARMSVSDRVAQVAAVVESLEREMELLCVTGVEDRLQDRVRPTLELLRNAGIKNHAYAAWTTGSSEDSELLNEEDVEKPIEIWMLTGDKLETATCIAKSSRLVSRTQGLHVFKAVVTRTDAHLELNTFRKKQDCALVISGDSLEVCLQYYQHEFLELACGCPAVVCCRCSPTQKAEVVRLIQRHTGKRTAAVGDGGNDVSMIQAADAGIGIAGREGHQASLAADFSIPQFSHLARLLLVHGRRSYKRSASLSQFVIHRGLIITTMQAVFSSVFYFSSVALYQGFLMVGYATVYTMFPVFSLVLDKDVSGKIALTYPELYKELSKGRSLSFKTFLMWVLISIYQGGVIMYGALVLFEDEFIHIVAISFTSLILTELIMVALTVRTWHIIMVMAELFSLALYILSLVVLKDYFDAEFIQTTDFLWKVLIITLVSCLPLYILKFLRKKFSPPSYSKLS</sequence>
<dbReference type="PANTHER" id="PTHR24092:SF5">
    <property type="entry name" value="PHOSPHOLIPID-TRANSPORTING ATPASE"/>
    <property type="match status" value="1"/>
</dbReference>
<dbReference type="Pfam" id="PF16212">
    <property type="entry name" value="PhoLip_ATPase_C"/>
    <property type="match status" value="1"/>
</dbReference>
<dbReference type="NCBIfam" id="TIGR01494">
    <property type="entry name" value="ATPase_P-type"/>
    <property type="match status" value="1"/>
</dbReference>
<protein>
    <recommendedName>
        <fullName evidence="4">P-type phospholipid transporter</fullName>
        <ecNumber evidence="4">7.6.2.1</ecNumber>
    </recommendedName>
</protein>
<evidence type="ECO:0000256" key="3">
    <source>
        <dbReference type="ARBA" id="ARBA00008109"/>
    </source>
</evidence>
<dbReference type="GO" id="GO:0016887">
    <property type="term" value="F:ATP hydrolysis activity"/>
    <property type="evidence" value="ECO:0007669"/>
    <property type="project" value="InterPro"/>
</dbReference>
<keyword evidence="14 16" id="KW-0472">Membrane</keyword>
<evidence type="ECO:0000256" key="12">
    <source>
        <dbReference type="ARBA" id="ARBA00022989"/>
    </source>
</evidence>
<reference evidence="18" key="1">
    <citation type="submission" date="2020-11" db="EMBL/GenBank/DDBJ databases">
        <authorList>
            <person name="Tran Van P."/>
        </authorList>
    </citation>
    <scope>NUCLEOTIDE SEQUENCE</scope>
</reference>
<name>A0A7R9EGX1_9NEOP</name>
<keyword evidence="8" id="KW-0547">Nucleotide-binding</keyword>
<evidence type="ECO:0000256" key="7">
    <source>
        <dbReference type="ARBA" id="ARBA00022723"/>
    </source>
</evidence>
<keyword evidence="5" id="KW-0813">Transport</keyword>
<feature type="domain" description="P-type ATPase C-terminal" evidence="17">
    <location>
        <begin position="288"/>
        <end position="515"/>
    </location>
</feature>
<evidence type="ECO:0000313" key="18">
    <source>
        <dbReference type="EMBL" id="CAD7433777.1"/>
    </source>
</evidence>
<dbReference type="AlphaFoldDB" id="A0A7R9EGX1"/>
<dbReference type="GO" id="GO:0006890">
    <property type="term" value="P:retrograde vesicle-mediated transport, Golgi to endoplasmic reticulum"/>
    <property type="evidence" value="ECO:0007669"/>
    <property type="project" value="TreeGrafter"/>
</dbReference>